<protein>
    <submittedName>
        <fullName evidence="1">Uncharacterized protein</fullName>
    </submittedName>
</protein>
<organism evidence="1 2">
    <name type="scientific">Gonium pectorale</name>
    <name type="common">Green alga</name>
    <dbReference type="NCBI Taxonomy" id="33097"/>
    <lineage>
        <taxon>Eukaryota</taxon>
        <taxon>Viridiplantae</taxon>
        <taxon>Chlorophyta</taxon>
        <taxon>core chlorophytes</taxon>
        <taxon>Chlorophyceae</taxon>
        <taxon>CS clade</taxon>
        <taxon>Chlamydomonadales</taxon>
        <taxon>Volvocaceae</taxon>
        <taxon>Gonium</taxon>
    </lineage>
</organism>
<dbReference type="EMBL" id="LSYV01000021">
    <property type="protein sequence ID" value="KXZ49692.1"/>
    <property type="molecule type" value="Genomic_DNA"/>
</dbReference>
<keyword evidence="2" id="KW-1185">Reference proteome</keyword>
<dbReference type="Proteomes" id="UP000075714">
    <property type="component" value="Unassembled WGS sequence"/>
</dbReference>
<proteinExistence type="predicted"/>
<sequence length="270" mass="29557">MKRHEELRQAIADEVGVPAEKMRTPASYLRQLSEVAVPNYAIAKLRALLGANGPFADPDQRPLFTRMLLANPHAVLTIAAVSLNRKVDNLVELLEFAPPPPAAKAGGKAAAAAAAWTAARVRVLRVAARDPRILKMKPETFKAKLAKLEALVGRGHSYAMDMVHSKPALMACYSSDLLAAKMALLKSVAEGDASWAAELEYAEPARMAQLLTAGMDKLARLRYLSAKKMTSQSMQKVIRTSIKDFDAQHRDFPAWLARQPARSPTSPWRP</sequence>
<evidence type="ECO:0000313" key="2">
    <source>
        <dbReference type="Proteomes" id="UP000075714"/>
    </source>
</evidence>
<reference evidence="2" key="1">
    <citation type="journal article" date="2016" name="Nat. Commun.">
        <title>The Gonium pectorale genome demonstrates co-option of cell cycle regulation during the evolution of multicellularity.</title>
        <authorList>
            <person name="Hanschen E.R."/>
            <person name="Marriage T.N."/>
            <person name="Ferris P.J."/>
            <person name="Hamaji T."/>
            <person name="Toyoda A."/>
            <person name="Fujiyama A."/>
            <person name="Neme R."/>
            <person name="Noguchi H."/>
            <person name="Minakuchi Y."/>
            <person name="Suzuki M."/>
            <person name="Kawai-Toyooka H."/>
            <person name="Smith D.R."/>
            <person name="Sparks H."/>
            <person name="Anderson J."/>
            <person name="Bakaric R."/>
            <person name="Luria V."/>
            <person name="Karger A."/>
            <person name="Kirschner M.W."/>
            <person name="Durand P.M."/>
            <person name="Michod R.E."/>
            <person name="Nozaki H."/>
            <person name="Olson B.J."/>
        </authorList>
    </citation>
    <scope>NUCLEOTIDE SEQUENCE [LARGE SCALE GENOMIC DNA]</scope>
    <source>
        <strain evidence="2">NIES-2863</strain>
    </source>
</reference>
<evidence type="ECO:0000313" key="1">
    <source>
        <dbReference type="EMBL" id="KXZ49692.1"/>
    </source>
</evidence>
<dbReference type="InterPro" id="IPR038538">
    <property type="entry name" value="MTERF_sf"/>
</dbReference>
<dbReference type="AlphaFoldDB" id="A0A150GIR1"/>
<gene>
    <name evidence="1" type="ORF">GPECTOR_20g549</name>
</gene>
<dbReference type="Gene3D" id="1.25.70.10">
    <property type="entry name" value="Transcription termination factor 3, mitochondrial"/>
    <property type="match status" value="1"/>
</dbReference>
<name>A0A150GIR1_GONPE</name>
<comment type="caution">
    <text evidence="1">The sequence shown here is derived from an EMBL/GenBank/DDBJ whole genome shotgun (WGS) entry which is preliminary data.</text>
</comment>
<accession>A0A150GIR1</accession>